<accession>K3X649</accession>
<evidence type="ECO:0000256" key="1">
    <source>
        <dbReference type="SAM" id="MobiDB-lite"/>
    </source>
</evidence>
<dbReference type="EMBL" id="GL376588">
    <property type="status" value="NOT_ANNOTATED_CDS"/>
    <property type="molecule type" value="Genomic_DNA"/>
</dbReference>
<feature type="compositionally biased region" description="Low complexity" evidence="1">
    <location>
        <begin position="72"/>
        <end position="103"/>
    </location>
</feature>
<feature type="compositionally biased region" description="Low complexity" evidence="1">
    <location>
        <begin position="35"/>
        <end position="54"/>
    </location>
</feature>
<proteinExistence type="predicted"/>
<name>K3X649_GLOUD</name>
<dbReference type="Proteomes" id="UP000019132">
    <property type="component" value="Unassembled WGS sequence"/>
</dbReference>
<dbReference type="InParanoid" id="K3X649"/>
<evidence type="ECO:0000313" key="3">
    <source>
        <dbReference type="Proteomes" id="UP000019132"/>
    </source>
</evidence>
<dbReference type="EnsemblProtists" id="PYU1_T012698">
    <property type="protein sequence ID" value="PYU1_T012698"/>
    <property type="gene ID" value="PYU1_G012672"/>
</dbReference>
<reference evidence="3" key="2">
    <citation type="submission" date="2010-04" db="EMBL/GenBank/DDBJ databases">
        <authorList>
            <person name="Buell R."/>
            <person name="Hamilton J."/>
            <person name="Hostetler J."/>
        </authorList>
    </citation>
    <scope>NUCLEOTIDE SEQUENCE [LARGE SCALE GENOMIC DNA]</scope>
    <source>
        <strain evidence="3">DAOM:BR144</strain>
    </source>
</reference>
<organism evidence="2 3">
    <name type="scientific">Globisporangium ultimum (strain ATCC 200006 / CBS 805.95 / DAOM BR144)</name>
    <name type="common">Pythium ultimum</name>
    <dbReference type="NCBI Taxonomy" id="431595"/>
    <lineage>
        <taxon>Eukaryota</taxon>
        <taxon>Sar</taxon>
        <taxon>Stramenopiles</taxon>
        <taxon>Oomycota</taxon>
        <taxon>Peronosporomycetes</taxon>
        <taxon>Pythiales</taxon>
        <taxon>Pythiaceae</taxon>
        <taxon>Globisporangium</taxon>
    </lineage>
</organism>
<feature type="compositionally biased region" description="Low complexity" evidence="1">
    <location>
        <begin position="123"/>
        <end position="143"/>
    </location>
</feature>
<dbReference type="HOGENOM" id="CLU_1499215_0_0_1"/>
<dbReference type="VEuPathDB" id="FungiDB:PYU1_G012672"/>
<reference evidence="3" key="1">
    <citation type="journal article" date="2010" name="Genome Biol.">
        <title>Genome sequence of the necrotrophic plant pathogen Pythium ultimum reveals original pathogenicity mechanisms and effector repertoire.</title>
        <authorList>
            <person name="Levesque C.A."/>
            <person name="Brouwer H."/>
            <person name="Cano L."/>
            <person name="Hamilton J.P."/>
            <person name="Holt C."/>
            <person name="Huitema E."/>
            <person name="Raffaele S."/>
            <person name="Robideau G.P."/>
            <person name="Thines M."/>
            <person name="Win J."/>
            <person name="Zerillo M.M."/>
            <person name="Beakes G.W."/>
            <person name="Boore J.L."/>
            <person name="Busam D."/>
            <person name="Dumas B."/>
            <person name="Ferriera S."/>
            <person name="Fuerstenberg S.I."/>
            <person name="Gachon C.M."/>
            <person name="Gaulin E."/>
            <person name="Govers F."/>
            <person name="Grenville-Briggs L."/>
            <person name="Horner N."/>
            <person name="Hostetler J."/>
            <person name="Jiang R.H."/>
            <person name="Johnson J."/>
            <person name="Krajaejun T."/>
            <person name="Lin H."/>
            <person name="Meijer H.J."/>
            <person name="Moore B."/>
            <person name="Morris P."/>
            <person name="Phuntmart V."/>
            <person name="Puiu D."/>
            <person name="Shetty J."/>
            <person name="Stajich J.E."/>
            <person name="Tripathy S."/>
            <person name="Wawra S."/>
            <person name="van West P."/>
            <person name="Whitty B.R."/>
            <person name="Coutinho P.M."/>
            <person name="Henrissat B."/>
            <person name="Martin F."/>
            <person name="Thomas P.D."/>
            <person name="Tyler B.M."/>
            <person name="De Vries R.P."/>
            <person name="Kamoun S."/>
            <person name="Yandell M."/>
            <person name="Tisserat N."/>
            <person name="Buell C.R."/>
        </authorList>
    </citation>
    <scope>NUCLEOTIDE SEQUENCE</scope>
    <source>
        <strain evidence="3">DAOM:BR144</strain>
    </source>
</reference>
<sequence>MAHPRGGARVSRRCQLARLIDSSFRNPPSSPPLPESQAPAPAPSLLSSGSGRSGIPCYLRLPSRGCGQEATPAPSGNANASPSPSPANWGTQAPTPSSSDSSPSPSPSPEGPNAGDVPTLAPSSSTATGSSSVAGSASSVGSASGSGGKKTPTVGEVIVTGASAKFTLTASASIVIVSVA</sequence>
<evidence type="ECO:0000313" key="2">
    <source>
        <dbReference type="EnsemblProtists" id="PYU1_T012698"/>
    </source>
</evidence>
<keyword evidence="3" id="KW-1185">Reference proteome</keyword>
<dbReference type="AlphaFoldDB" id="K3X649"/>
<reference evidence="2" key="3">
    <citation type="submission" date="2015-02" db="UniProtKB">
        <authorList>
            <consortium name="EnsemblProtists"/>
        </authorList>
    </citation>
    <scope>IDENTIFICATION</scope>
    <source>
        <strain evidence="2">DAOM BR144</strain>
    </source>
</reference>
<feature type="region of interest" description="Disordered" evidence="1">
    <location>
        <begin position="1"/>
        <end position="153"/>
    </location>
</feature>
<protein>
    <submittedName>
        <fullName evidence="2">Uncharacterized protein</fullName>
    </submittedName>
</protein>